<evidence type="ECO:0000313" key="11">
    <source>
        <dbReference type="Proteomes" id="UP000266188"/>
    </source>
</evidence>
<dbReference type="GO" id="GO:0000981">
    <property type="term" value="F:DNA-binding transcription factor activity, RNA polymerase II-specific"/>
    <property type="evidence" value="ECO:0007669"/>
    <property type="project" value="InterPro"/>
</dbReference>
<dbReference type="GO" id="GO:0045944">
    <property type="term" value="P:positive regulation of transcription by RNA polymerase II"/>
    <property type="evidence" value="ECO:0007669"/>
    <property type="project" value="TreeGrafter"/>
</dbReference>
<keyword evidence="7" id="KW-0539">Nucleus</keyword>
<dbReference type="OrthoDB" id="9986881at2759"/>
<dbReference type="PANTHER" id="PTHR47782">
    <property type="entry name" value="ZN(II)2CYS6 TRANSCRIPTION FACTOR (EUROFUNG)-RELATED"/>
    <property type="match status" value="1"/>
</dbReference>
<dbReference type="SUPFAM" id="SSF57701">
    <property type="entry name" value="Zn2/Cys6 DNA-binding domain"/>
    <property type="match status" value="1"/>
</dbReference>
<evidence type="ECO:0000256" key="4">
    <source>
        <dbReference type="ARBA" id="ARBA00023015"/>
    </source>
</evidence>
<sequence>MEDLSRTLPEQNTPRIARSRTVGESPAGSWSSRPKPVVIACERCRRRKIRCDGETPCATCRRFSLNCVRPRRGSESQAALEERVKQLEQRIVELSTGHLTKRISQSDENKPANQPSSPCLHLFTDFAPSKYDSQDSFGQPFPDGSPPDLGIPRIEVVDFENNVFLTSLPPSPYLSPAISDTVNPQASGPDGNLLPPNFGLTLSPPMSVCSSLSYDATPHLSPKNFVESPLSRRSSVSSPSLDFDYSVSDFPMCDISGEEGGASTFGLLSNYDNNSCYSRPTSLEIEALLDLFVQGASGSAYPFGRDMLKIFLDIIEDPSQGLNQQRSYSVSMATFHVYMAMAIALRMKADRRSREVQLLEACYRLAVEQVRSHDFWSQPLSGEAAILLMLFAQASQQLTRP</sequence>
<keyword evidence="11" id="KW-1185">Reference proteome</keyword>
<evidence type="ECO:0000256" key="8">
    <source>
        <dbReference type="SAM" id="MobiDB-lite"/>
    </source>
</evidence>
<dbReference type="Proteomes" id="UP000266188">
    <property type="component" value="Unassembled WGS sequence"/>
</dbReference>
<evidence type="ECO:0000256" key="3">
    <source>
        <dbReference type="ARBA" id="ARBA00022833"/>
    </source>
</evidence>
<keyword evidence="4" id="KW-0805">Transcription regulation</keyword>
<dbReference type="GO" id="GO:0005634">
    <property type="term" value="C:nucleus"/>
    <property type="evidence" value="ECO:0007669"/>
    <property type="project" value="UniProtKB-SubCell"/>
</dbReference>
<dbReference type="GO" id="GO:0043565">
    <property type="term" value="F:sequence-specific DNA binding"/>
    <property type="evidence" value="ECO:0007669"/>
    <property type="project" value="TreeGrafter"/>
</dbReference>
<evidence type="ECO:0000259" key="9">
    <source>
        <dbReference type="PROSITE" id="PS50048"/>
    </source>
</evidence>
<dbReference type="InterPro" id="IPR036864">
    <property type="entry name" value="Zn2-C6_fun-type_DNA-bd_sf"/>
</dbReference>
<evidence type="ECO:0000256" key="5">
    <source>
        <dbReference type="ARBA" id="ARBA00023125"/>
    </source>
</evidence>
<dbReference type="PROSITE" id="PS00463">
    <property type="entry name" value="ZN2_CY6_FUNGAL_1"/>
    <property type="match status" value="1"/>
</dbReference>
<dbReference type="STRING" id="2070753.A0A3A2ZQG1"/>
<evidence type="ECO:0000256" key="7">
    <source>
        <dbReference type="ARBA" id="ARBA00023242"/>
    </source>
</evidence>
<organism evidence="10 11">
    <name type="scientific">Aspergillus sclerotialis</name>
    <dbReference type="NCBI Taxonomy" id="2070753"/>
    <lineage>
        <taxon>Eukaryota</taxon>
        <taxon>Fungi</taxon>
        <taxon>Dikarya</taxon>
        <taxon>Ascomycota</taxon>
        <taxon>Pezizomycotina</taxon>
        <taxon>Eurotiomycetes</taxon>
        <taxon>Eurotiomycetidae</taxon>
        <taxon>Eurotiales</taxon>
        <taxon>Aspergillaceae</taxon>
        <taxon>Aspergillus</taxon>
        <taxon>Aspergillus subgen. Polypaecilum</taxon>
    </lineage>
</organism>
<keyword evidence="5" id="KW-0238">DNA-binding</keyword>
<dbReference type="InterPro" id="IPR052202">
    <property type="entry name" value="Yeast_MetPath_Reg"/>
</dbReference>
<keyword evidence="2" id="KW-0479">Metal-binding</keyword>
<comment type="caution">
    <text evidence="10">The sequence shown here is derived from an EMBL/GenBank/DDBJ whole genome shotgun (WGS) entry which is preliminary data.</text>
</comment>
<feature type="region of interest" description="Disordered" evidence="8">
    <location>
        <begin position="1"/>
        <end position="33"/>
    </location>
</feature>
<evidence type="ECO:0000256" key="1">
    <source>
        <dbReference type="ARBA" id="ARBA00004123"/>
    </source>
</evidence>
<keyword evidence="3" id="KW-0862">Zinc</keyword>
<accession>A0A3A2ZQG1</accession>
<dbReference type="CDD" id="cd00067">
    <property type="entry name" value="GAL4"/>
    <property type="match status" value="1"/>
</dbReference>
<dbReference type="GO" id="GO:0008270">
    <property type="term" value="F:zinc ion binding"/>
    <property type="evidence" value="ECO:0007669"/>
    <property type="project" value="InterPro"/>
</dbReference>
<protein>
    <recommendedName>
        <fullName evidence="9">Zn(2)-C6 fungal-type domain-containing protein</fullName>
    </recommendedName>
</protein>
<evidence type="ECO:0000313" key="10">
    <source>
        <dbReference type="EMBL" id="RJE25196.1"/>
    </source>
</evidence>
<dbReference type="Pfam" id="PF00172">
    <property type="entry name" value="Zn_clus"/>
    <property type="match status" value="1"/>
</dbReference>
<dbReference type="PANTHER" id="PTHR47782:SF14">
    <property type="entry name" value="ZN(II)2CYS6 TRANSCRIPTION FACTOR (EUROFUNG)"/>
    <property type="match status" value="1"/>
</dbReference>
<dbReference type="InterPro" id="IPR001138">
    <property type="entry name" value="Zn2Cys6_DnaBD"/>
</dbReference>
<feature type="domain" description="Zn(2)-C6 fungal-type" evidence="9">
    <location>
        <begin position="40"/>
        <end position="69"/>
    </location>
</feature>
<dbReference type="EMBL" id="MVGC01000055">
    <property type="protein sequence ID" value="RJE25196.1"/>
    <property type="molecule type" value="Genomic_DNA"/>
</dbReference>
<dbReference type="PROSITE" id="PS50048">
    <property type="entry name" value="ZN2_CY6_FUNGAL_2"/>
    <property type="match status" value="1"/>
</dbReference>
<reference evidence="11" key="1">
    <citation type="submission" date="2017-02" db="EMBL/GenBank/DDBJ databases">
        <authorList>
            <person name="Tafer H."/>
            <person name="Lopandic K."/>
        </authorList>
    </citation>
    <scope>NUCLEOTIDE SEQUENCE [LARGE SCALE GENOMIC DNA]</scope>
    <source>
        <strain evidence="11">CBS 366.77</strain>
    </source>
</reference>
<gene>
    <name evidence="10" type="ORF">PHISCL_02470</name>
</gene>
<dbReference type="AlphaFoldDB" id="A0A3A2ZQG1"/>
<keyword evidence="6" id="KW-0804">Transcription</keyword>
<dbReference type="Gene3D" id="4.10.240.10">
    <property type="entry name" value="Zn(2)-C6 fungal-type DNA-binding domain"/>
    <property type="match status" value="1"/>
</dbReference>
<evidence type="ECO:0000256" key="6">
    <source>
        <dbReference type="ARBA" id="ARBA00023163"/>
    </source>
</evidence>
<proteinExistence type="predicted"/>
<name>A0A3A2ZQG1_9EURO</name>
<comment type="subcellular location">
    <subcellularLocation>
        <location evidence="1">Nucleus</location>
    </subcellularLocation>
</comment>
<dbReference type="SMART" id="SM00066">
    <property type="entry name" value="GAL4"/>
    <property type="match status" value="1"/>
</dbReference>
<evidence type="ECO:0000256" key="2">
    <source>
        <dbReference type="ARBA" id="ARBA00022723"/>
    </source>
</evidence>